<organism evidence="4 5">
    <name type="scientific">Halorubrum laminariae</name>
    <dbReference type="NCBI Taxonomy" id="1433523"/>
    <lineage>
        <taxon>Archaea</taxon>
        <taxon>Methanobacteriati</taxon>
        <taxon>Methanobacteriota</taxon>
        <taxon>Stenosarchaea group</taxon>
        <taxon>Halobacteria</taxon>
        <taxon>Halobacteriales</taxon>
        <taxon>Haloferacaceae</taxon>
        <taxon>Halorubrum</taxon>
    </lineage>
</organism>
<keyword evidence="2" id="KW-0472">Membrane</keyword>
<proteinExistence type="predicted"/>
<dbReference type="Pfam" id="PF23981">
    <property type="entry name" value="DUF7305"/>
    <property type="match status" value="1"/>
</dbReference>
<feature type="compositionally biased region" description="Polar residues" evidence="1">
    <location>
        <begin position="177"/>
        <end position="187"/>
    </location>
</feature>
<keyword evidence="2" id="KW-0812">Transmembrane</keyword>
<feature type="domain" description="DUF7305" evidence="3">
    <location>
        <begin position="255"/>
        <end position="442"/>
    </location>
</feature>
<evidence type="ECO:0000256" key="2">
    <source>
        <dbReference type="SAM" id="Phobius"/>
    </source>
</evidence>
<comment type="caution">
    <text evidence="4">The sequence shown here is derived from an EMBL/GenBank/DDBJ whole genome shotgun (WGS) entry which is preliminary data.</text>
</comment>
<reference evidence="4 5" key="1">
    <citation type="journal article" date="2019" name="Int. J. Syst. Evol. Microbiol.">
        <title>The Global Catalogue of Microorganisms (GCM) 10K type strain sequencing project: providing services to taxonomists for standard genome sequencing and annotation.</title>
        <authorList>
            <consortium name="The Broad Institute Genomics Platform"/>
            <consortium name="The Broad Institute Genome Sequencing Center for Infectious Disease"/>
            <person name="Wu L."/>
            <person name="Ma J."/>
        </authorList>
    </citation>
    <scope>NUCLEOTIDE SEQUENCE [LARGE SCALE GENOMIC DNA]</scope>
    <source>
        <strain evidence="4 5">CGMCC 1.12689</strain>
    </source>
</reference>
<dbReference type="AlphaFoldDB" id="A0ABD6C5A8"/>
<dbReference type="RefSeq" id="WP_256417818.1">
    <property type="nucleotide sequence ID" value="NZ_JANHDL010000003.1"/>
</dbReference>
<feature type="region of interest" description="Disordered" evidence="1">
    <location>
        <begin position="243"/>
        <end position="273"/>
    </location>
</feature>
<sequence length="471" mass="50579">MTIGERGQSEVIGVVLLLGITIAAVTATVATGSVALGLVTDEAQSAGVENGMSQLSSQSSLVALGEADARRFDLGSVDGGQLRLDENAGRVEVRIEDGTDGDTTVYNDSIGTLEYVGEDRTVALQGGGVWTASNGYGRMISPPEYHYRGTTLTFPVVRLNGSEEYPQRGTGVVRQPPNASSGVTETANPLEDGTVVVEVQSDYYEGWYDFFSQRADGSVTKYDENRTTVARLVTPLQLRDRPLSIGTGGVTNPSGKLDESKYSTGNTHPSPEPLIREQIADGEANGTDISECFDSDGSCTSGLYYTDSGYEVSDSVDFNTTEGDIRIVVDGDFDIESETLEIEDDTDNDVRYYINGSMNVDKPTIGTAAESVDADRTQFYVNGDGISEDNKGMGNAEIDAIIYAPNANLDITGNPTLRGVFVFYEANINGNVDIQYDSSVADLELSEVLQDDQNVITYLHVTENVVEVDFD</sequence>
<dbReference type="InterPro" id="IPR055729">
    <property type="entry name" value="DUF7305"/>
</dbReference>
<dbReference type="Proteomes" id="UP001597185">
    <property type="component" value="Unassembled WGS sequence"/>
</dbReference>
<protein>
    <submittedName>
        <fullName evidence="4">Archaellin/type IV pilin N-terminal domain-containing protein</fullName>
    </submittedName>
</protein>
<dbReference type="NCBIfam" id="TIGR02537">
    <property type="entry name" value="arch_flag_Nterm"/>
    <property type="match status" value="1"/>
</dbReference>
<keyword evidence="2" id="KW-1133">Transmembrane helix</keyword>
<evidence type="ECO:0000259" key="3">
    <source>
        <dbReference type="Pfam" id="PF23981"/>
    </source>
</evidence>
<dbReference type="InterPro" id="IPR055713">
    <property type="entry name" value="DUF7289"/>
</dbReference>
<keyword evidence="5" id="KW-1185">Reference proteome</keyword>
<dbReference type="Pfam" id="PF23960">
    <property type="entry name" value="DUF7289"/>
    <property type="match status" value="1"/>
</dbReference>
<dbReference type="EMBL" id="JBHUDB010000011">
    <property type="protein sequence ID" value="MFD1571573.1"/>
    <property type="molecule type" value="Genomic_DNA"/>
</dbReference>
<accession>A0ABD6C5A8</accession>
<feature type="transmembrane region" description="Helical" evidence="2">
    <location>
        <begin position="12"/>
        <end position="39"/>
    </location>
</feature>
<dbReference type="InterPro" id="IPR013373">
    <property type="entry name" value="Flagellin/pilin_N_arc"/>
</dbReference>
<gene>
    <name evidence="4" type="ORF">ACFR9T_13440</name>
</gene>
<evidence type="ECO:0000313" key="4">
    <source>
        <dbReference type="EMBL" id="MFD1571573.1"/>
    </source>
</evidence>
<evidence type="ECO:0000256" key="1">
    <source>
        <dbReference type="SAM" id="MobiDB-lite"/>
    </source>
</evidence>
<feature type="region of interest" description="Disordered" evidence="1">
    <location>
        <begin position="167"/>
        <end position="187"/>
    </location>
</feature>
<name>A0ABD6C5A8_9EURY</name>
<evidence type="ECO:0000313" key="5">
    <source>
        <dbReference type="Proteomes" id="UP001597185"/>
    </source>
</evidence>